<dbReference type="SUPFAM" id="SSF56529">
    <property type="entry name" value="FAH"/>
    <property type="match status" value="1"/>
</dbReference>
<name>A0ABV5RIJ7_9ACTN</name>
<keyword evidence="5" id="KW-1185">Reference proteome</keyword>
<feature type="domain" description="Fumarylacetoacetase-like C-terminal" evidence="3">
    <location>
        <begin position="74"/>
        <end position="278"/>
    </location>
</feature>
<comment type="caution">
    <text evidence="4">The sequence shown here is derived from an EMBL/GenBank/DDBJ whole genome shotgun (WGS) entry which is preliminary data.</text>
</comment>
<comment type="similarity">
    <text evidence="1">Belongs to the FAH family.</text>
</comment>
<dbReference type="GO" id="GO:0016787">
    <property type="term" value="F:hydrolase activity"/>
    <property type="evidence" value="ECO:0007669"/>
    <property type="project" value="UniProtKB-KW"/>
</dbReference>
<dbReference type="RefSeq" id="WP_345519768.1">
    <property type="nucleotide sequence ID" value="NZ_BAAAXD010000055.1"/>
</dbReference>
<evidence type="ECO:0000256" key="1">
    <source>
        <dbReference type="ARBA" id="ARBA00010211"/>
    </source>
</evidence>
<evidence type="ECO:0000256" key="2">
    <source>
        <dbReference type="ARBA" id="ARBA00022723"/>
    </source>
</evidence>
<evidence type="ECO:0000313" key="4">
    <source>
        <dbReference type="EMBL" id="MFB9577677.1"/>
    </source>
</evidence>
<accession>A0ABV5RIJ7</accession>
<dbReference type="PANTHER" id="PTHR42796:SF4">
    <property type="entry name" value="FUMARYLACETOACETATE HYDROLASE DOMAIN-CONTAINING PROTEIN 2A"/>
    <property type="match status" value="1"/>
</dbReference>
<dbReference type="InterPro" id="IPR051121">
    <property type="entry name" value="FAH"/>
</dbReference>
<dbReference type="EMBL" id="JBHMCG010000151">
    <property type="protein sequence ID" value="MFB9577677.1"/>
    <property type="molecule type" value="Genomic_DNA"/>
</dbReference>
<dbReference type="Pfam" id="PF01557">
    <property type="entry name" value="FAA_hydrolase"/>
    <property type="match status" value="1"/>
</dbReference>
<protein>
    <submittedName>
        <fullName evidence="4">Fumarylacetoacetate hydrolase family protein</fullName>
    </submittedName>
</protein>
<dbReference type="Gene3D" id="3.90.850.10">
    <property type="entry name" value="Fumarylacetoacetase-like, C-terminal domain"/>
    <property type="match status" value="1"/>
</dbReference>
<dbReference type="InterPro" id="IPR036663">
    <property type="entry name" value="Fumarylacetoacetase_C_sf"/>
</dbReference>
<keyword evidence="2" id="KW-0479">Metal-binding</keyword>
<dbReference type="Proteomes" id="UP001589710">
    <property type="component" value="Unassembled WGS sequence"/>
</dbReference>
<proteinExistence type="inferred from homology"/>
<sequence>MRLASRRGRAFVLRDESAGWDLRSASGGRFPADPMAMYARVAEIREWLAAYSGTGAETVRPEELDAPVPKPGAIVAIGLNYAEHAAEAGFEAPTELPPVFAKFPSSITGAYGEIVLPEGGTTDWEVEVVAVVGAPMHDVAPEDVFDHLAGLTIGQDISERTRQLSGPAPQFGLAKSHPGFSPIGPWVVPLDELDDPNDLRLGCSVGGEVVQEGTTAKLLFSIPRALSELSKILTLQPGDLVFTGTPDGVGMGMNPPRYLASGEVLETWVEGIGRMRHVFR</sequence>
<organism evidence="4 5">
    <name type="scientific">Streptomyces yanii</name>
    <dbReference type="NCBI Taxonomy" id="78510"/>
    <lineage>
        <taxon>Bacteria</taxon>
        <taxon>Bacillati</taxon>
        <taxon>Actinomycetota</taxon>
        <taxon>Actinomycetes</taxon>
        <taxon>Kitasatosporales</taxon>
        <taxon>Streptomycetaceae</taxon>
        <taxon>Streptomyces</taxon>
    </lineage>
</organism>
<gene>
    <name evidence="4" type="ORF">ACFFTL_36720</name>
</gene>
<keyword evidence="4" id="KW-0378">Hydrolase</keyword>
<evidence type="ECO:0000259" key="3">
    <source>
        <dbReference type="Pfam" id="PF01557"/>
    </source>
</evidence>
<evidence type="ECO:0000313" key="5">
    <source>
        <dbReference type="Proteomes" id="UP001589710"/>
    </source>
</evidence>
<dbReference type="InterPro" id="IPR011234">
    <property type="entry name" value="Fumarylacetoacetase-like_C"/>
</dbReference>
<reference evidence="4 5" key="1">
    <citation type="submission" date="2024-09" db="EMBL/GenBank/DDBJ databases">
        <authorList>
            <person name="Sun Q."/>
            <person name="Mori K."/>
        </authorList>
    </citation>
    <scope>NUCLEOTIDE SEQUENCE [LARGE SCALE GENOMIC DNA]</scope>
    <source>
        <strain evidence="4 5">JCM 3331</strain>
    </source>
</reference>
<dbReference type="PANTHER" id="PTHR42796">
    <property type="entry name" value="FUMARYLACETOACETATE HYDROLASE DOMAIN-CONTAINING PROTEIN 2A-RELATED"/>
    <property type="match status" value="1"/>
</dbReference>